<dbReference type="eggNOG" id="COG1783">
    <property type="taxonomic scope" value="Bacteria"/>
</dbReference>
<protein>
    <submittedName>
        <fullName evidence="3">Phage terminase, large subunit, PBSX family</fullName>
    </submittedName>
</protein>
<dbReference type="Gene3D" id="3.30.420.280">
    <property type="match status" value="1"/>
</dbReference>
<evidence type="ECO:0000259" key="2">
    <source>
        <dbReference type="Pfam" id="PF17288"/>
    </source>
</evidence>
<evidence type="ECO:0000313" key="3">
    <source>
        <dbReference type="EMBL" id="AGK96792.1"/>
    </source>
</evidence>
<name>R4K123_CLOPA</name>
<dbReference type="InterPro" id="IPR035412">
    <property type="entry name" value="Terminase_L_N"/>
</dbReference>
<dbReference type="InterPro" id="IPR006437">
    <property type="entry name" value="Phage_terminase_lsu"/>
</dbReference>
<keyword evidence="4" id="KW-1185">Reference proteome</keyword>
<dbReference type="OrthoDB" id="9768556at2"/>
<dbReference type="PATRIC" id="fig|86416.3.peg.1863"/>
<evidence type="ECO:0000313" key="4">
    <source>
        <dbReference type="Proteomes" id="UP000013523"/>
    </source>
</evidence>
<proteinExistence type="predicted"/>
<accession>R4K123</accession>
<dbReference type="STRING" id="86416.Clopa_1892"/>
<dbReference type="InterPro" id="IPR035413">
    <property type="entry name" value="Terminase_L_C"/>
</dbReference>
<dbReference type="PANTHER" id="PTHR39184:SF1">
    <property type="entry name" value="PBSX PHAGE TERMINASE LARGE SUBUNIT"/>
    <property type="match status" value="1"/>
</dbReference>
<dbReference type="InterPro" id="IPR027417">
    <property type="entry name" value="P-loop_NTPase"/>
</dbReference>
<dbReference type="InterPro" id="IPR052380">
    <property type="entry name" value="Viral_DNA_packaging_terminase"/>
</dbReference>
<dbReference type="AlphaFoldDB" id="R4K123"/>
<sequence length="413" mass="48639">MPQPINITISSKIFNKAYMPYLQDYEHRFNVFYGGSGSGKSHFVIQKMILKYLKFPNRKCLVIRKVGATLRDSVFALFKSVLSDWHIYDKCTIKESFFTIELPNGNQFIFKGLDDSEKIKSIANIDDIIIEECTELNLDEFSQLNLRLRSKNKFNQIYCMFNPVSKANWTYIKWFENGYNHDNTVVVHTTYKDNKFLPKEYVNSLLEMEKDNPTYYRIYALGQFATLDKLVYNNWKIDNFDWKELIKNNNKLTAYFGMDFGYVNDPSAFVAILVDKEAKKMYIFDEFYRKGLLNNELAKMIKSKGYSKEIIIADSAEQKSIEEIKRDGIYRIKGARKGKDSIINGIQFIQQYQLIINTNCTNIVEELSNYTWQKDKSTGEYINRPIDKYNHLLDALRYSCEDLNKNKVRVRFL</sequence>
<dbReference type="SUPFAM" id="SSF52540">
    <property type="entry name" value="P-loop containing nucleoside triphosphate hydrolases"/>
    <property type="match status" value="1"/>
</dbReference>
<reference evidence="3 4" key="1">
    <citation type="submission" date="2012-01" db="EMBL/GenBank/DDBJ databases">
        <title>Complete sequence of chromosome of Clostridium pasteurianum BC1.</title>
        <authorList>
            <consortium name="US DOE Joint Genome Institute"/>
            <person name="Lucas S."/>
            <person name="Han J."/>
            <person name="Lapidus A."/>
            <person name="Cheng J.-F."/>
            <person name="Goodwin L."/>
            <person name="Pitluck S."/>
            <person name="Peters L."/>
            <person name="Mikhailova N."/>
            <person name="Teshima H."/>
            <person name="Detter J.C."/>
            <person name="Han C."/>
            <person name="Tapia R."/>
            <person name="Land M."/>
            <person name="Hauser L."/>
            <person name="Kyrpides N."/>
            <person name="Ivanova N."/>
            <person name="Pagani I."/>
            <person name="Dunn J."/>
            <person name="Taghavi S."/>
            <person name="Francis A."/>
            <person name="van der Lelie D."/>
            <person name="Woyke T."/>
        </authorList>
    </citation>
    <scope>NUCLEOTIDE SEQUENCE [LARGE SCALE GENOMIC DNA]</scope>
    <source>
        <strain evidence="3 4">BC1</strain>
    </source>
</reference>
<dbReference type="Pfam" id="PF17288">
    <property type="entry name" value="Terminase_3C"/>
    <property type="match status" value="1"/>
</dbReference>
<feature type="domain" description="Phage terminase large subunit C-terminal" evidence="2">
    <location>
        <begin position="259"/>
        <end position="402"/>
    </location>
</feature>
<dbReference type="Proteomes" id="UP000013523">
    <property type="component" value="Chromosome"/>
</dbReference>
<organism evidence="3 4">
    <name type="scientific">Clostridium pasteurianum BC1</name>
    <dbReference type="NCBI Taxonomy" id="86416"/>
    <lineage>
        <taxon>Bacteria</taxon>
        <taxon>Bacillati</taxon>
        <taxon>Bacillota</taxon>
        <taxon>Clostridia</taxon>
        <taxon>Eubacteriales</taxon>
        <taxon>Clostridiaceae</taxon>
        <taxon>Clostridium</taxon>
    </lineage>
</organism>
<dbReference type="PANTHER" id="PTHR39184">
    <property type="match status" value="1"/>
</dbReference>
<dbReference type="Pfam" id="PF04466">
    <property type="entry name" value="Terminase_3"/>
    <property type="match status" value="1"/>
</dbReference>
<dbReference type="KEGG" id="cpas:Clopa_1892"/>
<feature type="domain" description="Phage terminase large subunit N-terminal" evidence="1">
    <location>
        <begin position="27"/>
        <end position="223"/>
    </location>
</feature>
<evidence type="ECO:0000259" key="1">
    <source>
        <dbReference type="Pfam" id="PF04466"/>
    </source>
</evidence>
<dbReference type="NCBIfam" id="TIGR01547">
    <property type="entry name" value="phage_term_2"/>
    <property type="match status" value="1"/>
</dbReference>
<gene>
    <name evidence="3" type="ORF">Clopa_1892</name>
</gene>
<dbReference type="RefSeq" id="WP_015615110.1">
    <property type="nucleotide sequence ID" value="NC_021182.1"/>
</dbReference>
<dbReference type="EMBL" id="CP003261">
    <property type="protein sequence ID" value="AGK96792.1"/>
    <property type="molecule type" value="Genomic_DNA"/>
</dbReference>
<dbReference type="Gene3D" id="3.40.50.300">
    <property type="entry name" value="P-loop containing nucleotide triphosphate hydrolases"/>
    <property type="match status" value="1"/>
</dbReference>
<dbReference type="HOGENOM" id="CLU_035697_3_0_9"/>